<reference evidence="2 3" key="1">
    <citation type="submission" date="2019-02" db="EMBL/GenBank/DDBJ databases">
        <title>Deep-cultivation of Planctomycetes and their phenomic and genomic characterization uncovers novel biology.</title>
        <authorList>
            <person name="Wiegand S."/>
            <person name="Jogler M."/>
            <person name="Boedeker C."/>
            <person name="Pinto D."/>
            <person name="Vollmers J."/>
            <person name="Rivas-Marin E."/>
            <person name="Kohn T."/>
            <person name="Peeters S.H."/>
            <person name="Heuer A."/>
            <person name="Rast P."/>
            <person name="Oberbeckmann S."/>
            <person name="Bunk B."/>
            <person name="Jeske O."/>
            <person name="Meyerdierks A."/>
            <person name="Storesund J.E."/>
            <person name="Kallscheuer N."/>
            <person name="Luecker S."/>
            <person name="Lage O.M."/>
            <person name="Pohl T."/>
            <person name="Merkel B.J."/>
            <person name="Hornburger P."/>
            <person name="Mueller R.-W."/>
            <person name="Bruemmer F."/>
            <person name="Labrenz M."/>
            <person name="Spormann A.M."/>
            <person name="Op den Camp H."/>
            <person name="Overmann J."/>
            <person name="Amann R."/>
            <person name="Jetten M.S.M."/>
            <person name="Mascher T."/>
            <person name="Medema M.H."/>
            <person name="Devos D.P."/>
            <person name="Kaster A.-K."/>
            <person name="Ovreas L."/>
            <person name="Rohde M."/>
            <person name="Galperin M.Y."/>
            <person name="Jogler C."/>
        </authorList>
    </citation>
    <scope>NUCLEOTIDE SEQUENCE [LARGE SCALE GENOMIC DNA]</scope>
    <source>
        <strain evidence="2 3">Pla133</strain>
    </source>
</reference>
<evidence type="ECO:0000256" key="1">
    <source>
        <dbReference type="SAM" id="SignalP"/>
    </source>
</evidence>
<keyword evidence="3" id="KW-1185">Reference proteome</keyword>
<evidence type="ECO:0000313" key="3">
    <source>
        <dbReference type="Proteomes" id="UP000316921"/>
    </source>
</evidence>
<dbReference type="Proteomes" id="UP000316921">
    <property type="component" value="Chromosome"/>
</dbReference>
<protein>
    <submittedName>
        <fullName evidence="2">Uncharacterized protein</fullName>
    </submittedName>
</protein>
<sequence length="213" mass="23439" precursor="true">MLRPTRTLLAAASLSLAWIAGALATDGPIPADAPQAEPVAIDLSVLRDRPLRHLGTRVRTVIQLSSYDEPWQAQIGRFGPSHFARISAWSDTQFPWVTADYLSPAPFLFTRRDSTADFVLRNARAHERFAVTLDVCEQFGGEPWCEIVELERIEPSINEGCVLHASRAIESRDKGAVELAYSELERALASPMPAPAHGALEALRAKWQAADGR</sequence>
<gene>
    <name evidence="2" type="ORF">Pla133_07480</name>
</gene>
<dbReference type="RefSeq" id="WP_419192090.1">
    <property type="nucleotide sequence ID" value="NZ_CP036287.1"/>
</dbReference>
<dbReference type="EMBL" id="CP036287">
    <property type="protein sequence ID" value="QDU65683.1"/>
    <property type="molecule type" value="Genomic_DNA"/>
</dbReference>
<evidence type="ECO:0000313" key="2">
    <source>
        <dbReference type="EMBL" id="QDU65683.1"/>
    </source>
</evidence>
<feature type="signal peptide" evidence="1">
    <location>
        <begin position="1"/>
        <end position="24"/>
    </location>
</feature>
<dbReference type="KEGG" id="pbap:Pla133_07480"/>
<feature type="chain" id="PRO_5022040011" evidence="1">
    <location>
        <begin position="25"/>
        <end position="213"/>
    </location>
</feature>
<dbReference type="AlphaFoldDB" id="A0A518BFJ1"/>
<organism evidence="2 3">
    <name type="scientific">Engelhardtia mirabilis</name>
    <dbReference type="NCBI Taxonomy" id="2528011"/>
    <lineage>
        <taxon>Bacteria</taxon>
        <taxon>Pseudomonadati</taxon>
        <taxon>Planctomycetota</taxon>
        <taxon>Planctomycetia</taxon>
        <taxon>Planctomycetia incertae sedis</taxon>
        <taxon>Engelhardtia</taxon>
    </lineage>
</organism>
<accession>A0A518BFJ1</accession>
<name>A0A518BFJ1_9BACT</name>
<keyword evidence="1" id="KW-0732">Signal</keyword>
<proteinExistence type="predicted"/>